<dbReference type="RefSeq" id="WP_047753773.1">
    <property type="nucleotide sequence ID" value="NZ_CP011232.1"/>
</dbReference>
<dbReference type="PANTHER" id="PTHR42754:SF1">
    <property type="entry name" value="LIPOPROTEIN"/>
    <property type="match status" value="1"/>
</dbReference>
<proteinExistence type="predicted"/>
<sequence>MEKWFAIPIIILWWLLTLPTPINPFPTNNTEEVSITLELDWEMSHAYLGSPSYRVYLWESGKPSKLVGETKNTNFKPGTLEYNTWYSWKVEAVDGKKKKFGETWNFKTLSQPRIIKHKLLNLGNDLIVRDMKATPDGGFILVGDAVFENDSRDIFVAKINRSLEIEWKTIINEPLANDFAFSVLVKNSRYILVGCKVIQGKKDAILIEIDRNGNLVKKQVFEGKNSDCFTSIANTKDGGYAVAGWTYSNLNNLSDEDKRKIWVIKFDAYGNIQWQRLYGDHWANSAKYIEQTKDGGFIITGWINYDKEAEFGGNDDIYILKTDKNGNPIWEYKTGGEYQDTGNKVIQTDDRGFLVLATTSQLKNNKLSFKVSKGVLLIKLNSYGREFWRKTFEGEGNVEALDIIKVENNNYAFIGNTTSDSNSNSTQKLWLVNIDDSGNINWQKTEETRSNFSGTCVLYTGKGEYVITGYSFDGFDLLTDAWIRKLGPYISYK</sequence>
<dbReference type="EMBL" id="CP011232">
    <property type="protein sequence ID" value="AKI96638.1"/>
    <property type="molecule type" value="Genomic_DNA"/>
</dbReference>
<gene>
    <name evidence="1" type="ORF">IX53_01040</name>
</gene>
<evidence type="ECO:0000313" key="1">
    <source>
        <dbReference type="EMBL" id="AKI96638.1"/>
    </source>
</evidence>
<dbReference type="PATRIC" id="fig|1330330.3.peg.206"/>
<evidence type="ECO:0008006" key="3">
    <source>
        <dbReference type="Google" id="ProtNLM"/>
    </source>
</evidence>
<dbReference type="InterPro" id="IPR013783">
    <property type="entry name" value="Ig-like_fold"/>
</dbReference>
<reference evidence="1 2" key="1">
    <citation type="submission" date="2015-04" db="EMBL/GenBank/DDBJ databases">
        <title>Complete Genome Sequence of Kosmotoga pacifica SLHLJ1.</title>
        <authorList>
            <person name="Jiang L.J."/>
            <person name="Shao Z.Z."/>
            <person name="Jebbar M."/>
        </authorList>
    </citation>
    <scope>NUCLEOTIDE SEQUENCE [LARGE SCALE GENOMIC DNA]</scope>
    <source>
        <strain evidence="1 2">SLHLJ1</strain>
    </source>
</reference>
<dbReference type="AlphaFoldDB" id="A0A0G2ZCY3"/>
<accession>A0A0G2ZCY3</accession>
<dbReference type="Proteomes" id="UP000035159">
    <property type="component" value="Chromosome"/>
</dbReference>
<dbReference type="PANTHER" id="PTHR42754">
    <property type="entry name" value="ENDOGLUCANASE"/>
    <property type="match status" value="1"/>
</dbReference>
<dbReference type="KEGG" id="kpf:IX53_01040"/>
<dbReference type="OrthoDB" id="9811934at2"/>
<dbReference type="SUPFAM" id="SSF50998">
    <property type="entry name" value="Quinoprotein alcohol dehydrogenase-like"/>
    <property type="match status" value="1"/>
</dbReference>
<keyword evidence="2" id="KW-1185">Reference proteome</keyword>
<dbReference type="Gene3D" id="2.60.40.10">
    <property type="entry name" value="Immunoglobulins"/>
    <property type="match status" value="1"/>
</dbReference>
<protein>
    <recommendedName>
        <fullName evidence="3">Fibronectin type-III domain-containing protein</fullName>
    </recommendedName>
</protein>
<name>A0A0G2ZCY3_9BACT</name>
<evidence type="ECO:0000313" key="2">
    <source>
        <dbReference type="Proteomes" id="UP000035159"/>
    </source>
</evidence>
<dbReference type="InterPro" id="IPR011047">
    <property type="entry name" value="Quinoprotein_ADH-like_sf"/>
</dbReference>
<dbReference type="STRING" id="1330330.IX53_01040"/>
<organism evidence="1 2">
    <name type="scientific">Kosmotoga pacifica</name>
    <dbReference type="NCBI Taxonomy" id="1330330"/>
    <lineage>
        <taxon>Bacteria</taxon>
        <taxon>Thermotogati</taxon>
        <taxon>Thermotogota</taxon>
        <taxon>Thermotogae</taxon>
        <taxon>Kosmotogales</taxon>
        <taxon>Kosmotogaceae</taxon>
        <taxon>Kosmotoga</taxon>
    </lineage>
</organism>